<sequence>MPSRSPFMRTSLIDGEWATLLEPVDTPWGTYSKNSPVRIIDRTDETYLISFDLGDHPTARNHHATVERAVVDAWPEHIEHGTTEAVSVHRRRHEKLCRACSAVNYKSVLAGRITHGKPTISTPVELLAELYLNAPGAVQRRAEDVLHPDVLDAAVYRYDNQEIA</sequence>
<proteinExistence type="predicted"/>
<evidence type="ECO:0000313" key="2">
    <source>
        <dbReference type="Proteomes" id="UP001160334"/>
    </source>
</evidence>
<reference evidence="1 2" key="1">
    <citation type="submission" date="2023-04" db="EMBL/GenBank/DDBJ databases">
        <title>Forest soil microbial communities from Buena Vista Peninsula, Colon Province, Panama.</title>
        <authorList>
            <person name="Bouskill N."/>
        </authorList>
    </citation>
    <scope>NUCLEOTIDE SEQUENCE [LARGE SCALE GENOMIC DNA]</scope>
    <source>
        <strain evidence="1 2">CFH S0262</strain>
    </source>
</reference>
<keyword evidence="2" id="KW-1185">Reference proteome</keyword>
<protein>
    <submittedName>
        <fullName evidence="1">Uncharacterized protein</fullName>
    </submittedName>
</protein>
<comment type="caution">
    <text evidence="1">The sequence shown here is derived from an EMBL/GenBank/DDBJ whole genome shotgun (WGS) entry which is preliminary data.</text>
</comment>
<dbReference type="Proteomes" id="UP001160334">
    <property type="component" value="Unassembled WGS sequence"/>
</dbReference>
<name>A0ABT6MFQ0_9NOCA</name>
<dbReference type="EMBL" id="JARXVC010000013">
    <property type="protein sequence ID" value="MDH6283138.1"/>
    <property type="molecule type" value="Genomic_DNA"/>
</dbReference>
<gene>
    <name evidence="1" type="ORF">M2280_004381</name>
</gene>
<organism evidence="1 2">
    <name type="scientific">Prescottella agglutinans</name>
    <dbReference type="NCBI Taxonomy" id="1644129"/>
    <lineage>
        <taxon>Bacteria</taxon>
        <taxon>Bacillati</taxon>
        <taxon>Actinomycetota</taxon>
        <taxon>Actinomycetes</taxon>
        <taxon>Mycobacteriales</taxon>
        <taxon>Nocardiaceae</taxon>
        <taxon>Prescottella</taxon>
    </lineage>
</organism>
<accession>A0ABT6MFQ0</accession>
<evidence type="ECO:0000313" key="1">
    <source>
        <dbReference type="EMBL" id="MDH6283138.1"/>
    </source>
</evidence>